<protein>
    <submittedName>
        <fullName evidence="1">Uncharacterized protein</fullName>
    </submittedName>
</protein>
<proteinExistence type="predicted"/>
<accession>A0ABP8GC78</accession>
<evidence type="ECO:0000313" key="1">
    <source>
        <dbReference type="EMBL" id="GAA4321606.1"/>
    </source>
</evidence>
<dbReference type="RefSeq" id="WP_345211069.1">
    <property type="nucleotide sequence ID" value="NZ_BAABFT010000004.1"/>
</dbReference>
<gene>
    <name evidence="1" type="ORF">GCM10023149_21530</name>
</gene>
<sequence length="89" mass="10205">MTEAEILADLLTGVWEYKSGEFIEFKANGYSTGISEEPYTIEERFFEILIKVPSIGILRGKVVSYNYSSVKIIDIANSTYYNFKRIGYI</sequence>
<reference evidence="2" key="1">
    <citation type="journal article" date="2019" name="Int. J. Syst. Evol. Microbiol.">
        <title>The Global Catalogue of Microorganisms (GCM) 10K type strain sequencing project: providing services to taxonomists for standard genome sequencing and annotation.</title>
        <authorList>
            <consortium name="The Broad Institute Genomics Platform"/>
            <consortium name="The Broad Institute Genome Sequencing Center for Infectious Disease"/>
            <person name="Wu L."/>
            <person name="Ma J."/>
        </authorList>
    </citation>
    <scope>NUCLEOTIDE SEQUENCE [LARGE SCALE GENOMIC DNA]</scope>
    <source>
        <strain evidence="2">JCM 17705</strain>
    </source>
</reference>
<organism evidence="1 2">
    <name type="scientific">Mucilaginibacter gynuensis</name>
    <dbReference type="NCBI Taxonomy" id="1302236"/>
    <lineage>
        <taxon>Bacteria</taxon>
        <taxon>Pseudomonadati</taxon>
        <taxon>Bacteroidota</taxon>
        <taxon>Sphingobacteriia</taxon>
        <taxon>Sphingobacteriales</taxon>
        <taxon>Sphingobacteriaceae</taxon>
        <taxon>Mucilaginibacter</taxon>
    </lineage>
</organism>
<dbReference type="Proteomes" id="UP001500582">
    <property type="component" value="Unassembled WGS sequence"/>
</dbReference>
<comment type="caution">
    <text evidence="1">The sequence shown here is derived from an EMBL/GenBank/DDBJ whole genome shotgun (WGS) entry which is preliminary data.</text>
</comment>
<dbReference type="EMBL" id="BAABFT010000004">
    <property type="protein sequence ID" value="GAA4321606.1"/>
    <property type="molecule type" value="Genomic_DNA"/>
</dbReference>
<evidence type="ECO:0000313" key="2">
    <source>
        <dbReference type="Proteomes" id="UP001500582"/>
    </source>
</evidence>
<keyword evidence="2" id="KW-1185">Reference proteome</keyword>
<name>A0ABP8GC78_9SPHI</name>